<feature type="domain" description="DC1" evidence="2">
    <location>
        <begin position="123"/>
        <end position="172"/>
    </location>
</feature>
<protein>
    <submittedName>
        <fullName evidence="3">C1-like protein</fullName>
    </submittedName>
</protein>
<gene>
    <name evidence="3" type="ORF">COLO4_32004</name>
</gene>
<organism evidence="3 4">
    <name type="scientific">Corchorus olitorius</name>
    <dbReference type="NCBI Taxonomy" id="93759"/>
    <lineage>
        <taxon>Eukaryota</taxon>
        <taxon>Viridiplantae</taxon>
        <taxon>Streptophyta</taxon>
        <taxon>Embryophyta</taxon>
        <taxon>Tracheophyta</taxon>
        <taxon>Spermatophyta</taxon>
        <taxon>Magnoliopsida</taxon>
        <taxon>eudicotyledons</taxon>
        <taxon>Gunneridae</taxon>
        <taxon>Pentapetalae</taxon>
        <taxon>rosids</taxon>
        <taxon>malvids</taxon>
        <taxon>Malvales</taxon>
        <taxon>Malvaceae</taxon>
        <taxon>Grewioideae</taxon>
        <taxon>Apeibeae</taxon>
        <taxon>Corchorus</taxon>
    </lineage>
</organism>
<proteinExistence type="predicted"/>
<reference evidence="4" key="1">
    <citation type="submission" date="2013-09" db="EMBL/GenBank/DDBJ databases">
        <title>Corchorus olitorius genome sequencing.</title>
        <authorList>
            <person name="Alam M."/>
            <person name="Haque M.S."/>
            <person name="Islam M.S."/>
            <person name="Emdad E.M."/>
            <person name="Islam M.M."/>
            <person name="Ahmed B."/>
            <person name="Halim A."/>
            <person name="Hossen Q.M.M."/>
            <person name="Hossain M.Z."/>
            <person name="Ahmed R."/>
            <person name="Khan M.M."/>
            <person name="Islam R."/>
            <person name="Rashid M.M."/>
            <person name="Khan S.A."/>
            <person name="Rahman M.S."/>
            <person name="Alam M."/>
            <person name="Yahiya A.S."/>
            <person name="Khan M.S."/>
            <person name="Azam M.S."/>
            <person name="Haque T."/>
            <person name="Lashkar M.Z.H."/>
            <person name="Akhand A.I."/>
            <person name="Morshed G."/>
            <person name="Roy S."/>
            <person name="Uddin K.S."/>
            <person name="Rabeya T."/>
            <person name="Hossain A.S."/>
            <person name="Chowdhury A."/>
            <person name="Snigdha A.R."/>
            <person name="Mortoza M.S."/>
            <person name="Matin S.A."/>
            <person name="Hoque S.M.E."/>
            <person name="Islam M.K."/>
            <person name="Roy D.K."/>
            <person name="Haider R."/>
            <person name="Moosa M.M."/>
            <person name="Elias S.M."/>
            <person name="Hasan A.M."/>
            <person name="Jahan S."/>
            <person name="Shafiuddin M."/>
            <person name="Mahmood N."/>
            <person name="Shommy N.S."/>
        </authorList>
    </citation>
    <scope>NUCLEOTIDE SEQUENCE [LARGE SCALE GENOMIC DNA]</scope>
    <source>
        <strain evidence="4">cv. O-4</strain>
    </source>
</reference>
<comment type="caution">
    <text evidence="3">The sequence shown here is derived from an EMBL/GenBank/DDBJ whole genome shotgun (WGS) entry which is preliminary data.</text>
</comment>
<dbReference type="CDD" id="cd00029">
    <property type="entry name" value="C1"/>
    <property type="match status" value="1"/>
</dbReference>
<dbReference type="PANTHER" id="PTHR46288:SF80">
    <property type="entry name" value="CYSTEINE_HISTIDINE-RICH C1 DOMAIN FAMILY PROTEIN"/>
    <property type="match status" value="1"/>
</dbReference>
<dbReference type="EMBL" id="AWUE01020927">
    <property type="protein sequence ID" value="OMO64568.1"/>
    <property type="molecule type" value="Genomic_DNA"/>
</dbReference>
<keyword evidence="4" id="KW-1185">Reference proteome</keyword>
<dbReference type="OrthoDB" id="1877533at2759"/>
<dbReference type="Proteomes" id="UP000187203">
    <property type="component" value="Unassembled WGS sequence"/>
</dbReference>
<evidence type="ECO:0000313" key="3">
    <source>
        <dbReference type="EMBL" id="OMO64568.1"/>
    </source>
</evidence>
<dbReference type="AlphaFoldDB" id="A0A1R3H2H0"/>
<evidence type="ECO:0000313" key="4">
    <source>
        <dbReference type="Proteomes" id="UP000187203"/>
    </source>
</evidence>
<feature type="domain" description="DC1" evidence="2">
    <location>
        <begin position="13"/>
        <end position="56"/>
    </location>
</feature>
<dbReference type="Pfam" id="PF03107">
    <property type="entry name" value="C1_2"/>
    <property type="match status" value="3"/>
</dbReference>
<dbReference type="InterPro" id="IPR046349">
    <property type="entry name" value="C1-like_sf"/>
</dbReference>
<accession>A0A1R3H2H0</accession>
<sequence length="299" mass="33485">MGKLSHNLHIQHFSHPHLLELTNQTLNISPCSACNLPPSGWMYTCKPCNFSLHTSCSQLPQLITHPAHPGHSLTLLPTPAYPVGFFSCDACGQRGHGFSYHCSQCDFDIHSVCASKPLSLVHQSHPCQLQLFFYPPYQTKGFSCDVCHQIGGSNHWLYRCSVCSFDVHLSCATTAATYNTNTTRQVNPQFQVQPMTQFPGASNLQYGNMPVQMNTQYPVQMNTQYPAQMMNNQYPAQMMNNQYPAQMNNQCYMQQQQNQNNGNPLVDAAIQGFVEGAAQQAGQDFMQRIQEGQITAINR</sequence>
<feature type="domain" description="DC1" evidence="2">
    <location>
        <begin position="67"/>
        <end position="114"/>
    </location>
</feature>
<evidence type="ECO:0000259" key="2">
    <source>
        <dbReference type="Pfam" id="PF03107"/>
    </source>
</evidence>
<evidence type="ECO:0000256" key="1">
    <source>
        <dbReference type="ARBA" id="ARBA00022737"/>
    </source>
</evidence>
<name>A0A1R3H2H0_9ROSI</name>
<dbReference type="SUPFAM" id="SSF57889">
    <property type="entry name" value="Cysteine-rich domain"/>
    <property type="match status" value="2"/>
</dbReference>
<dbReference type="PANTHER" id="PTHR46288">
    <property type="entry name" value="PHORBOL-ESTER/DAG-TYPE DOMAIN-CONTAINING PROTEIN"/>
    <property type="match status" value="1"/>
</dbReference>
<keyword evidence="1" id="KW-0677">Repeat</keyword>
<dbReference type="InterPro" id="IPR004146">
    <property type="entry name" value="DC1"/>
</dbReference>